<dbReference type="GeneID" id="61307789"/>
<reference evidence="1 4" key="2">
    <citation type="submission" date="2018-05" db="EMBL/GenBank/DDBJ databases">
        <title>Genomic Encyclopedia of Type Strains, Phase IV (KMG-V): Genome sequencing to study the core and pangenomes of soil and plant-associated prokaryotes.</title>
        <authorList>
            <person name="Whitman W."/>
        </authorList>
    </citation>
    <scope>NUCLEOTIDE SEQUENCE [LARGE SCALE GENOMIC DNA]</scope>
    <source>
        <strain evidence="1 4">SIr-6563</strain>
    </source>
</reference>
<keyword evidence="4" id="KW-1185">Reference proteome</keyword>
<protein>
    <submittedName>
        <fullName evidence="2">Uncharacterized protein</fullName>
    </submittedName>
</protein>
<evidence type="ECO:0000313" key="3">
    <source>
        <dbReference type="Proteomes" id="UP000183529"/>
    </source>
</evidence>
<reference evidence="2 3" key="1">
    <citation type="submission" date="2016-10" db="EMBL/GenBank/DDBJ databases">
        <authorList>
            <person name="Varghese N."/>
            <person name="Submissions S."/>
        </authorList>
    </citation>
    <scope>NUCLEOTIDE SEQUENCE [LARGE SCALE GENOMIC DNA]</scope>
    <source>
        <strain evidence="2 3">LMG 22274</strain>
    </source>
</reference>
<evidence type="ECO:0000313" key="4">
    <source>
        <dbReference type="Proteomes" id="UP000247515"/>
    </source>
</evidence>
<dbReference type="AlphaFoldDB" id="A0AAQ1GEZ1"/>
<dbReference type="EMBL" id="FNZM01000006">
    <property type="protein sequence ID" value="SEJ59040.1"/>
    <property type="molecule type" value="Genomic_DNA"/>
</dbReference>
<proteinExistence type="predicted"/>
<dbReference type="Proteomes" id="UP000183529">
    <property type="component" value="Unassembled WGS sequence"/>
</dbReference>
<dbReference type="EMBL" id="QJJV01000005">
    <property type="protein sequence ID" value="PXX18047.1"/>
    <property type="molecule type" value="Genomic_DNA"/>
</dbReference>
<organism evidence="2 3">
    <name type="scientific">Paraburkholderia tropica</name>
    <dbReference type="NCBI Taxonomy" id="92647"/>
    <lineage>
        <taxon>Bacteria</taxon>
        <taxon>Pseudomonadati</taxon>
        <taxon>Pseudomonadota</taxon>
        <taxon>Betaproteobacteria</taxon>
        <taxon>Burkholderiales</taxon>
        <taxon>Burkholderiaceae</taxon>
        <taxon>Paraburkholderia</taxon>
    </lineage>
</organism>
<comment type="caution">
    <text evidence="2">The sequence shown here is derived from an EMBL/GenBank/DDBJ whole genome shotgun (WGS) entry which is preliminary data.</text>
</comment>
<evidence type="ECO:0000313" key="1">
    <source>
        <dbReference type="EMBL" id="PXX18047.1"/>
    </source>
</evidence>
<name>A0AAQ1GEZ1_9BURK</name>
<dbReference type="RefSeq" id="WP_373681594.1">
    <property type="nucleotide sequence ID" value="NZ_CADFGN010000006.1"/>
</dbReference>
<evidence type="ECO:0000313" key="2">
    <source>
        <dbReference type="EMBL" id="SEJ59040.1"/>
    </source>
</evidence>
<gene>
    <name evidence="1" type="ORF">C7400_105109</name>
    <name evidence="2" type="ORF">SAMN05216550_106110</name>
</gene>
<accession>A0AAQ1GEZ1</accession>
<dbReference type="Proteomes" id="UP000247515">
    <property type="component" value="Unassembled WGS sequence"/>
</dbReference>
<sequence length="79" mass="8561">MITSQMSMLEASPKLHVFEQEGGWHWGITVPRSAGSGFKVIAYSETSFNGETEARRDGNRALDSLPADLPASAAFAFMP</sequence>